<dbReference type="InterPro" id="IPR007340">
    <property type="entry name" value="LysM_Opacity-associatedA"/>
</dbReference>
<evidence type="ECO:0000313" key="11">
    <source>
        <dbReference type="EMBL" id="MFC3152431.1"/>
    </source>
</evidence>
<dbReference type="SUPFAM" id="SSF51261">
    <property type="entry name" value="Duplicated hybrid motif"/>
    <property type="match status" value="1"/>
</dbReference>
<protein>
    <submittedName>
        <fullName evidence="11">Peptidoglycan DD-metalloendopeptidase family protein</fullName>
    </submittedName>
</protein>
<evidence type="ECO:0000256" key="3">
    <source>
        <dbReference type="ARBA" id="ARBA00022670"/>
    </source>
</evidence>
<evidence type="ECO:0000256" key="5">
    <source>
        <dbReference type="ARBA" id="ARBA00022801"/>
    </source>
</evidence>
<dbReference type="PANTHER" id="PTHR21666:SF288">
    <property type="entry name" value="CELL DIVISION PROTEIN YTFB"/>
    <property type="match status" value="1"/>
</dbReference>
<dbReference type="Pfam" id="PF01551">
    <property type="entry name" value="Peptidase_M23"/>
    <property type="match status" value="1"/>
</dbReference>
<accession>A0ABV7HI06</accession>
<sequence length="459" mass="51034">MSSKKNLSSIAKQYPKKHFVAASAVASFLIAIAILPTSEKVSASRTQLDLALPFDEGIAAPQEPSIQASNTPSEKSVNVNSVNYPLESTPAPQGIQFSKEYTVKNGDTLAVIFKKAGFSSRDVYHVAKVYEDATRLHPGETVSFAYNSDNTFKAFKHQKTQLISNVIEKQNDEYQIKEIVREPTVEFRFAQGTINSSLFLDAKEAGLDQTSIMNFANIFGWDIDFVQDLRPGDTFSLMYEELFLDGESIGTGNIVAAEFVNQGQKFQAIRHVDEHGRANYYTPEGKSMRKAFLRSPIDFARISSHFNLRRKHPVLNKIRAHKGTDYAAGRGTPIRTAGDGKVVFAGWKGGFGRCVIIQHGQGIQTLYAHMSKFNKKTKKGTRVSQGQVIGYVGSSGLASGPHLHYEFRVNGVHKNPVKVKLPEARPIEKKYRKDFLADADKWLAILENNQRSVLVARVD</sequence>
<dbReference type="InterPro" id="IPR050570">
    <property type="entry name" value="Cell_wall_metabolism_enzyme"/>
</dbReference>
<evidence type="ECO:0000256" key="7">
    <source>
        <dbReference type="ARBA" id="ARBA00023049"/>
    </source>
</evidence>
<reference evidence="12" key="1">
    <citation type="journal article" date="2019" name="Int. J. Syst. Evol. Microbiol.">
        <title>The Global Catalogue of Microorganisms (GCM) 10K type strain sequencing project: providing services to taxonomists for standard genome sequencing and annotation.</title>
        <authorList>
            <consortium name="The Broad Institute Genomics Platform"/>
            <consortium name="The Broad Institute Genome Sequencing Center for Infectious Disease"/>
            <person name="Wu L."/>
            <person name="Ma J."/>
        </authorList>
    </citation>
    <scope>NUCLEOTIDE SEQUENCE [LARGE SCALE GENOMIC DNA]</scope>
    <source>
        <strain evidence="12">KCTC 52438</strain>
    </source>
</reference>
<dbReference type="Gene3D" id="2.70.70.10">
    <property type="entry name" value="Glucose Permease (Domain IIA)"/>
    <property type="match status" value="1"/>
</dbReference>
<evidence type="ECO:0000313" key="12">
    <source>
        <dbReference type="Proteomes" id="UP001595476"/>
    </source>
</evidence>
<feature type="domain" description="Csd3-like second N-terminal" evidence="10">
    <location>
        <begin position="190"/>
        <end position="307"/>
    </location>
</feature>
<evidence type="ECO:0000259" key="10">
    <source>
        <dbReference type="Pfam" id="PF19425"/>
    </source>
</evidence>
<keyword evidence="7" id="KW-0482">Metalloprotease</keyword>
<feature type="domain" description="M23ase beta-sheet core" evidence="8">
    <location>
        <begin position="320"/>
        <end position="416"/>
    </location>
</feature>
<dbReference type="EMBL" id="JBHRSZ010000007">
    <property type="protein sequence ID" value="MFC3152431.1"/>
    <property type="molecule type" value="Genomic_DNA"/>
</dbReference>
<evidence type="ECO:0000259" key="9">
    <source>
        <dbReference type="Pfam" id="PF04225"/>
    </source>
</evidence>
<keyword evidence="3" id="KW-0645">Protease</keyword>
<dbReference type="RefSeq" id="WP_386722362.1">
    <property type="nucleotide sequence ID" value="NZ_JBHRSZ010000007.1"/>
</dbReference>
<organism evidence="11 12">
    <name type="scientific">Litoribrevibacter euphylliae</name>
    <dbReference type="NCBI Taxonomy" id="1834034"/>
    <lineage>
        <taxon>Bacteria</taxon>
        <taxon>Pseudomonadati</taxon>
        <taxon>Pseudomonadota</taxon>
        <taxon>Gammaproteobacteria</taxon>
        <taxon>Oceanospirillales</taxon>
        <taxon>Oceanospirillaceae</taxon>
        <taxon>Litoribrevibacter</taxon>
    </lineage>
</organism>
<gene>
    <name evidence="11" type="ORF">ACFOEK_15455</name>
</gene>
<dbReference type="InterPro" id="IPR016047">
    <property type="entry name" value="M23ase_b-sheet_dom"/>
</dbReference>
<feature type="domain" description="Opacity-associated protein A LysM-like" evidence="9">
    <location>
        <begin position="98"/>
        <end position="157"/>
    </location>
</feature>
<keyword evidence="4" id="KW-0479">Metal-binding</keyword>
<name>A0ABV7HI06_9GAMM</name>
<keyword evidence="5" id="KW-0378">Hydrolase</keyword>
<comment type="cofactor">
    <cofactor evidence="1">
        <name>Zn(2+)</name>
        <dbReference type="ChEBI" id="CHEBI:29105"/>
    </cofactor>
</comment>
<evidence type="ECO:0000256" key="1">
    <source>
        <dbReference type="ARBA" id="ARBA00001947"/>
    </source>
</evidence>
<dbReference type="InterPro" id="IPR045834">
    <property type="entry name" value="Csd3_N2"/>
</dbReference>
<comment type="caution">
    <text evidence="11">The sequence shown here is derived from an EMBL/GenBank/DDBJ whole genome shotgun (WGS) entry which is preliminary data.</text>
</comment>
<dbReference type="Pfam" id="PF04225">
    <property type="entry name" value="LysM_OapA"/>
    <property type="match status" value="1"/>
</dbReference>
<keyword evidence="6" id="KW-0862">Zinc</keyword>
<keyword evidence="12" id="KW-1185">Reference proteome</keyword>
<dbReference type="InterPro" id="IPR011055">
    <property type="entry name" value="Dup_hybrid_motif"/>
</dbReference>
<dbReference type="Proteomes" id="UP001595476">
    <property type="component" value="Unassembled WGS sequence"/>
</dbReference>
<evidence type="ECO:0000259" key="8">
    <source>
        <dbReference type="Pfam" id="PF01551"/>
    </source>
</evidence>
<dbReference type="Gene3D" id="3.10.450.350">
    <property type="match status" value="2"/>
</dbReference>
<comment type="subcellular location">
    <subcellularLocation>
        <location evidence="2">Cell envelope</location>
    </subcellularLocation>
</comment>
<dbReference type="PANTHER" id="PTHR21666">
    <property type="entry name" value="PEPTIDASE-RELATED"/>
    <property type="match status" value="1"/>
</dbReference>
<evidence type="ECO:0000256" key="6">
    <source>
        <dbReference type="ARBA" id="ARBA00022833"/>
    </source>
</evidence>
<proteinExistence type="predicted"/>
<evidence type="ECO:0000256" key="4">
    <source>
        <dbReference type="ARBA" id="ARBA00022723"/>
    </source>
</evidence>
<dbReference type="CDD" id="cd12797">
    <property type="entry name" value="M23_peptidase"/>
    <property type="match status" value="1"/>
</dbReference>
<dbReference type="Pfam" id="PF19425">
    <property type="entry name" value="Csd3_N2"/>
    <property type="match status" value="1"/>
</dbReference>
<evidence type="ECO:0000256" key="2">
    <source>
        <dbReference type="ARBA" id="ARBA00004196"/>
    </source>
</evidence>